<keyword evidence="1" id="KW-0472">Membrane</keyword>
<feature type="transmembrane region" description="Helical" evidence="1">
    <location>
        <begin position="126"/>
        <end position="146"/>
    </location>
</feature>
<evidence type="ECO:0000313" key="3">
    <source>
        <dbReference type="Proteomes" id="UP000447355"/>
    </source>
</evidence>
<comment type="caution">
    <text evidence="2">The sequence shown here is derived from an EMBL/GenBank/DDBJ whole genome shotgun (WGS) entry which is preliminary data.</text>
</comment>
<keyword evidence="1" id="KW-1133">Transmembrane helix</keyword>
<organism evidence="2 3">
    <name type="scientific">Duganella vulcania</name>
    <dbReference type="NCBI Taxonomy" id="2692166"/>
    <lineage>
        <taxon>Bacteria</taxon>
        <taxon>Pseudomonadati</taxon>
        <taxon>Pseudomonadota</taxon>
        <taxon>Betaproteobacteria</taxon>
        <taxon>Burkholderiales</taxon>
        <taxon>Oxalobacteraceae</taxon>
        <taxon>Telluria group</taxon>
        <taxon>Duganella</taxon>
    </lineage>
</organism>
<evidence type="ECO:0000313" key="2">
    <source>
        <dbReference type="EMBL" id="MYM92393.1"/>
    </source>
</evidence>
<reference evidence="2" key="1">
    <citation type="submission" date="2019-12" db="EMBL/GenBank/DDBJ databases">
        <title>Novel species isolated from a subtropical stream in China.</title>
        <authorList>
            <person name="Lu H."/>
        </authorList>
    </citation>
    <scope>NUCLEOTIDE SEQUENCE [LARGE SCALE GENOMIC DNA]</scope>
    <source>
        <strain evidence="2">FT81W</strain>
    </source>
</reference>
<feature type="transmembrane region" description="Helical" evidence="1">
    <location>
        <begin position="21"/>
        <end position="41"/>
    </location>
</feature>
<feature type="transmembrane region" description="Helical" evidence="1">
    <location>
        <begin position="96"/>
        <end position="114"/>
    </location>
</feature>
<dbReference type="EMBL" id="WWCX01000001">
    <property type="protein sequence ID" value="MYM92393.1"/>
    <property type="molecule type" value="Genomic_DNA"/>
</dbReference>
<dbReference type="AlphaFoldDB" id="A0A845GCQ3"/>
<name>A0A845GCQ3_9BURK</name>
<feature type="transmembrane region" description="Helical" evidence="1">
    <location>
        <begin position="47"/>
        <end position="68"/>
    </location>
</feature>
<keyword evidence="1" id="KW-0812">Transmembrane</keyword>
<dbReference type="Proteomes" id="UP000447355">
    <property type="component" value="Unassembled WGS sequence"/>
</dbReference>
<evidence type="ECO:0000256" key="1">
    <source>
        <dbReference type="SAM" id="Phobius"/>
    </source>
</evidence>
<sequence length="151" mass="16139">MQPTKSSDTPTARSEKAKDPVVSLLLRAASFSLLGVFLVGGPGNAPLAVTAVPGVVFLVSAFAAIIRIDRLEDAHARKAGTWEGPEKSSKWARVRIAVALLIFVGSLMRLFAVMVGGPSLSAEAALAFQIAMPLSFLWLLLELFFASRKWS</sequence>
<dbReference type="RefSeq" id="WP_161081664.1">
    <property type="nucleotide sequence ID" value="NZ_WWCX01000001.1"/>
</dbReference>
<accession>A0A845GCQ3</accession>
<protein>
    <submittedName>
        <fullName evidence="2">Uncharacterized protein</fullName>
    </submittedName>
</protein>
<gene>
    <name evidence="2" type="ORF">GTP90_00800</name>
</gene>
<proteinExistence type="predicted"/>